<protein>
    <submittedName>
        <fullName evidence="2">Putative retrotransposon hot spot protein (RHS)</fullName>
    </submittedName>
</protein>
<dbReference type="Proteomes" id="UP000246078">
    <property type="component" value="Unassembled WGS sequence"/>
</dbReference>
<dbReference type="AlphaFoldDB" id="A0A2V2WJT6"/>
<dbReference type="NCBIfam" id="TIGR01631">
    <property type="entry name" value="Trypano_RHS"/>
    <property type="match status" value="1"/>
</dbReference>
<sequence length="181" mass="20629">MKGYVIYDFAEQGTSPAGYFLPYDEWGMILVSPLNVRNHGEWETPLKAERIIANCSDWTDVKAMCAWMRRDGATDGQAEYWRIVKGCMDKVGPIPRYIFDANKFIPHSAAIQSALDGVQSRDGEKHFTDGGVRLWYSEDPSQKLVRAARARGEFGAEGFLNAPIPLCLVHRIPHYFWKRDE</sequence>
<dbReference type="VEuPathDB" id="TriTrypDB:C3747_88g156"/>
<evidence type="ECO:0000259" key="1">
    <source>
        <dbReference type="Pfam" id="PF07999"/>
    </source>
</evidence>
<dbReference type="VEuPathDB" id="TriTrypDB:TcCL_ESM05554"/>
<dbReference type="InterPro" id="IPR006518">
    <property type="entry name" value="Trypano_RHS"/>
</dbReference>
<accession>A0A2V2WJT6</accession>
<evidence type="ECO:0000313" key="3">
    <source>
        <dbReference type="Proteomes" id="UP000246078"/>
    </source>
</evidence>
<dbReference type="Pfam" id="PF07999">
    <property type="entry name" value="RHSP"/>
    <property type="match status" value="1"/>
</dbReference>
<reference evidence="2 3" key="1">
    <citation type="journal article" date="2018" name="Microb. Genom.">
        <title>Expanding an expanded genome: long-read sequencing of Trypanosoma cruzi.</title>
        <authorList>
            <person name="Berna L."/>
            <person name="Rodriguez M."/>
            <person name="Chiribao M.L."/>
            <person name="Parodi-Talice A."/>
            <person name="Pita S."/>
            <person name="Rijo G."/>
            <person name="Alvarez-Valin F."/>
            <person name="Robello C."/>
        </authorList>
    </citation>
    <scope>NUCLEOTIDE SEQUENCE [LARGE SCALE GENOMIC DNA]</scope>
    <source>
        <strain evidence="2 3">TCC</strain>
    </source>
</reference>
<organism evidence="2 3">
    <name type="scientific">Trypanosoma cruzi</name>
    <dbReference type="NCBI Taxonomy" id="5693"/>
    <lineage>
        <taxon>Eukaryota</taxon>
        <taxon>Discoba</taxon>
        <taxon>Euglenozoa</taxon>
        <taxon>Kinetoplastea</taxon>
        <taxon>Metakinetoplastina</taxon>
        <taxon>Trypanosomatida</taxon>
        <taxon>Trypanosomatidae</taxon>
        <taxon>Trypanosoma</taxon>
        <taxon>Schizotrypanum</taxon>
    </lineage>
</organism>
<dbReference type="InterPro" id="IPR046836">
    <property type="entry name" value="RHS_C"/>
</dbReference>
<proteinExistence type="predicted"/>
<name>A0A2V2WJT6_TRYCR</name>
<dbReference type="EMBL" id="PRFC01000088">
    <property type="protein sequence ID" value="PWV08617.1"/>
    <property type="molecule type" value="Genomic_DNA"/>
</dbReference>
<feature type="domain" description="Retrotransposon hot spot protein,C-terminal" evidence="1">
    <location>
        <begin position="1"/>
        <end position="164"/>
    </location>
</feature>
<gene>
    <name evidence="2" type="ORF">C3747_88g156</name>
</gene>
<evidence type="ECO:0000313" key="2">
    <source>
        <dbReference type="EMBL" id="PWV08617.1"/>
    </source>
</evidence>
<comment type="caution">
    <text evidence="2">The sequence shown here is derived from an EMBL/GenBank/DDBJ whole genome shotgun (WGS) entry which is preliminary data.</text>
</comment>